<accession>A0A8S5TL88</accession>
<reference evidence="1" key="1">
    <citation type="journal article" date="2021" name="Proc. Natl. Acad. Sci. U.S.A.">
        <title>A Catalog of Tens of Thousands of Viruses from Human Metagenomes Reveals Hidden Associations with Chronic Diseases.</title>
        <authorList>
            <person name="Tisza M.J."/>
            <person name="Buck C.B."/>
        </authorList>
    </citation>
    <scope>NUCLEOTIDE SEQUENCE</scope>
    <source>
        <strain evidence="1">Ctgn638</strain>
    </source>
</reference>
<name>A0A8S5TL88_9CAUD</name>
<evidence type="ECO:0000313" key="1">
    <source>
        <dbReference type="EMBL" id="DAF63888.1"/>
    </source>
</evidence>
<dbReference type="EMBL" id="BK032845">
    <property type="protein sequence ID" value="DAF63888.1"/>
    <property type="molecule type" value="Genomic_DNA"/>
</dbReference>
<sequence>MSLLRFRIFEKIFDPPHQIFNSNLKKTAPRVSENKCIKLLGGVVYREINSIKGILQGKPLI</sequence>
<proteinExistence type="predicted"/>
<organism evidence="1">
    <name type="scientific">Siphoviridae sp. ctgn638</name>
    <dbReference type="NCBI Taxonomy" id="2827913"/>
    <lineage>
        <taxon>Viruses</taxon>
        <taxon>Duplodnaviria</taxon>
        <taxon>Heunggongvirae</taxon>
        <taxon>Uroviricota</taxon>
        <taxon>Caudoviricetes</taxon>
    </lineage>
</organism>
<protein>
    <submittedName>
        <fullName evidence="1">Uncharacterized protein</fullName>
    </submittedName>
</protein>